<evidence type="ECO:0000313" key="1">
    <source>
        <dbReference type="EMBL" id="CAF2089163.1"/>
    </source>
</evidence>
<name>A0A816SUB2_BRANA</name>
<accession>A0A816SUB2</accession>
<feature type="non-terminal residue" evidence="1">
    <location>
        <position position="1"/>
    </location>
</feature>
<organism evidence="1">
    <name type="scientific">Brassica napus</name>
    <name type="common">Rape</name>
    <dbReference type="NCBI Taxonomy" id="3708"/>
    <lineage>
        <taxon>Eukaryota</taxon>
        <taxon>Viridiplantae</taxon>
        <taxon>Streptophyta</taxon>
        <taxon>Embryophyta</taxon>
        <taxon>Tracheophyta</taxon>
        <taxon>Spermatophyta</taxon>
        <taxon>Magnoliopsida</taxon>
        <taxon>eudicotyledons</taxon>
        <taxon>Gunneridae</taxon>
        <taxon>Pentapetalae</taxon>
        <taxon>rosids</taxon>
        <taxon>malvids</taxon>
        <taxon>Brassicales</taxon>
        <taxon>Brassicaceae</taxon>
        <taxon>Brassiceae</taxon>
        <taxon>Brassica</taxon>
    </lineage>
</organism>
<proteinExistence type="predicted"/>
<dbReference type="Proteomes" id="UP001295469">
    <property type="component" value="Chromosome A06"/>
</dbReference>
<dbReference type="AlphaFoldDB" id="A0A816SUB2"/>
<gene>
    <name evidence="1" type="ORF">DARMORV10_A06P36680.1</name>
</gene>
<sequence>KNNEELILCLFISFQKQTTNYRGIVQQSLVRYDLIRKDQAVNKQIIKLPIFKNIHDVTS</sequence>
<dbReference type="EMBL" id="HG994360">
    <property type="protein sequence ID" value="CAF2089163.1"/>
    <property type="molecule type" value="Genomic_DNA"/>
</dbReference>
<protein>
    <submittedName>
        <fullName evidence="1">(rape) hypothetical protein</fullName>
    </submittedName>
</protein>
<reference evidence="1" key="1">
    <citation type="submission" date="2021-01" db="EMBL/GenBank/DDBJ databases">
        <authorList>
            <consortium name="Genoscope - CEA"/>
            <person name="William W."/>
        </authorList>
    </citation>
    <scope>NUCLEOTIDE SEQUENCE</scope>
</reference>